<gene>
    <name evidence="9" type="ORF">CUN48_06125</name>
</gene>
<feature type="transmembrane region" description="Helical" evidence="8">
    <location>
        <begin position="680"/>
        <end position="698"/>
    </location>
</feature>
<name>A0A2M8QDN8_9CHLR</name>
<dbReference type="InterPro" id="IPR050297">
    <property type="entry name" value="LipidA_mod_glycosyltrf_83"/>
</dbReference>
<feature type="transmembrane region" description="Helical" evidence="8">
    <location>
        <begin position="626"/>
        <end position="645"/>
    </location>
</feature>
<evidence type="ECO:0000256" key="8">
    <source>
        <dbReference type="SAM" id="Phobius"/>
    </source>
</evidence>
<evidence type="ECO:0000256" key="4">
    <source>
        <dbReference type="ARBA" id="ARBA00022679"/>
    </source>
</evidence>
<dbReference type="PANTHER" id="PTHR33908:SF11">
    <property type="entry name" value="MEMBRANE PROTEIN"/>
    <property type="match status" value="1"/>
</dbReference>
<keyword evidence="2" id="KW-1003">Cell membrane</keyword>
<evidence type="ECO:0000256" key="1">
    <source>
        <dbReference type="ARBA" id="ARBA00004651"/>
    </source>
</evidence>
<evidence type="ECO:0000256" key="7">
    <source>
        <dbReference type="ARBA" id="ARBA00023136"/>
    </source>
</evidence>
<feature type="transmembrane region" description="Helical" evidence="8">
    <location>
        <begin position="212"/>
        <end position="233"/>
    </location>
</feature>
<feature type="transmembrane region" description="Helical" evidence="8">
    <location>
        <begin position="441"/>
        <end position="460"/>
    </location>
</feature>
<keyword evidence="7 8" id="KW-0472">Membrane</keyword>
<dbReference type="EMBL" id="PGTN01000030">
    <property type="protein sequence ID" value="PJF47923.1"/>
    <property type="molecule type" value="Genomic_DNA"/>
</dbReference>
<protein>
    <submittedName>
        <fullName evidence="9">Uncharacterized protein</fullName>
    </submittedName>
</protein>
<dbReference type="GO" id="GO:0016763">
    <property type="term" value="F:pentosyltransferase activity"/>
    <property type="evidence" value="ECO:0007669"/>
    <property type="project" value="TreeGrafter"/>
</dbReference>
<evidence type="ECO:0000256" key="2">
    <source>
        <dbReference type="ARBA" id="ARBA00022475"/>
    </source>
</evidence>
<keyword evidence="3" id="KW-0328">Glycosyltransferase</keyword>
<evidence type="ECO:0000256" key="3">
    <source>
        <dbReference type="ARBA" id="ARBA00022676"/>
    </source>
</evidence>
<evidence type="ECO:0000256" key="6">
    <source>
        <dbReference type="ARBA" id="ARBA00022989"/>
    </source>
</evidence>
<comment type="caution">
    <text evidence="9">The sequence shown here is derived from an EMBL/GenBank/DDBJ whole genome shotgun (WGS) entry which is preliminary data.</text>
</comment>
<keyword evidence="6 8" id="KW-1133">Transmembrane helix</keyword>
<dbReference type="GO" id="GO:0009103">
    <property type="term" value="P:lipopolysaccharide biosynthetic process"/>
    <property type="evidence" value="ECO:0007669"/>
    <property type="project" value="UniProtKB-ARBA"/>
</dbReference>
<dbReference type="GO" id="GO:0005886">
    <property type="term" value="C:plasma membrane"/>
    <property type="evidence" value="ECO:0007669"/>
    <property type="project" value="UniProtKB-SubCell"/>
</dbReference>
<feature type="transmembrane region" description="Helical" evidence="8">
    <location>
        <begin position="25"/>
        <end position="43"/>
    </location>
</feature>
<evidence type="ECO:0000313" key="9">
    <source>
        <dbReference type="EMBL" id="PJF47923.1"/>
    </source>
</evidence>
<dbReference type="AlphaFoldDB" id="A0A2M8QDN8"/>
<dbReference type="Proteomes" id="UP000230790">
    <property type="component" value="Unassembled WGS sequence"/>
</dbReference>
<comment type="subcellular location">
    <subcellularLocation>
        <location evidence="1">Cell membrane</location>
        <topology evidence="1">Multi-pass membrane protein</topology>
    </subcellularLocation>
</comment>
<keyword evidence="5 8" id="KW-0812">Transmembrane</keyword>
<feature type="transmembrane region" description="Helical" evidence="8">
    <location>
        <begin position="184"/>
        <end position="206"/>
    </location>
</feature>
<dbReference type="PANTHER" id="PTHR33908">
    <property type="entry name" value="MANNOSYLTRANSFERASE YKCB-RELATED"/>
    <property type="match status" value="1"/>
</dbReference>
<feature type="transmembrane region" description="Helical" evidence="8">
    <location>
        <begin position="601"/>
        <end position="620"/>
    </location>
</feature>
<feature type="transmembrane region" description="Helical" evidence="8">
    <location>
        <begin position="254"/>
        <end position="272"/>
    </location>
</feature>
<feature type="transmembrane region" description="Helical" evidence="8">
    <location>
        <begin position="356"/>
        <end position="376"/>
    </location>
</feature>
<organism evidence="9 10">
    <name type="scientific">Candidatus Thermofonsia Clade 3 bacterium</name>
    <dbReference type="NCBI Taxonomy" id="2364212"/>
    <lineage>
        <taxon>Bacteria</taxon>
        <taxon>Bacillati</taxon>
        <taxon>Chloroflexota</taxon>
        <taxon>Candidatus Thermofontia</taxon>
        <taxon>Candidatus Thermofonsia Clade 3</taxon>
    </lineage>
</organism>
<reference evidence="9 10" key="1">
    <citation type="submission" date="2017-11" db="EMBL/GenBank/DDBJ databases">
        <title>Evolution of Phototrophy in the Chloroflexi Phylum Driven by Horizontal Gene Transfer.</title>
        <authorList>
            <person name="Ward L.M."/>
            <person name="Hemp J."/>
            <person name="Shih P.M."/>
            <person name="Mcglynn S.E."/>
            <person name="Fischer W."/>
        </authorList>
    </citation>
    <scope>NUCLEOTIDE SEQUENCE [LARGE SCALE GENOMIC DNA]</scope>
    <source>
        <strain evidence="9">JP3_7</strain>
    </source>
</reference>
<feature type="transmembrane region" description="Helical" evidence="8">
    <location>
        <begin position="80"/>
        <end position="96"/>
    </location>
</feature>
<keyword evidence="4" id="KW-0808">Transferase</keyword>
<feature type="transmembrane region" description="Helical" evidence="8">
    <location>
        <begin position="127"/>
        <end position="148"/>
    </location>
</feature>
<evidence type="ECO:0000256" key="5">
    <source>
        <dbReference type="ARBA" id="ARBA00022692"/>
    </source>
</evidence>
<sequence>MRLDNLLRFDYWSDGSVTVQPAGPLMWLVVAIGLLGCLAVGGLRRSGRTPRDAAFAWIVASGLIALVGLGRLFAIPVLGLRAGWLIAALLALVPPAKRALGRARADGLVADCLRALSFGPPRAAGDWSITTAALWMAAHLFGLAVVLANLHLPVLLAPALLAFLLVPFTLSTALDRARRRSVQFWALSSLSPLTIAYLTTCLSFGGVRFKGALNGVLSPLLSLIVMSALAFVIGGRWAAQRLEIGDWGFVRRSALLLIAASLGWAAWAALALRTHGVTGSDPYAYAQMGVDLATRGTVLHPFPLARLAYALDIPLHPVVHVGYRIPDGSRYEAPTVWPPGYAAFTGLAYLLAGERGLYLVTPLLNLIALIVIAWFAHHASQMAYQRTPAEDHVSGAQCQATHARQPHGQDEARAAPDAVAALTVFFTATSYQQVEWQMVPMADIAAQLFSILALTLAWRARGSLLMAGLSGLALGAAFDIRYTQVLIAPAIALALAPARCETREATRATLGGPLLSYAWRLASCALAAWIAASPVLMYHTTVFGGPFHVGSEELTNFSLVRLPETLGRTTDELNHYREFGWLMPLILIGAAAMWRRSRRALAVLAAYAVTLFLFHVAYAYLRLRDILSLFPVLHLLAAFGAVELWRGASALRCGRCAWIAQRLGPAAHCGDAIRSTLNQLLAIAAICALSYLFVLRAMETLALPVTRGFGAFGYLAREQRLSFERLRQMTPNDAVIGCALNSGAVDLHAGRAAFRPAVWTPDELIRFVDALHAEGRPVFLLDDGAELRASLATLRARYALREVGRLDLPYYEAVGGGSQNRRVPLFKIEARR</sequence>
<evidence type="ECO:0000313" key="10">
    <source>
        <dbReference type="Proteomes" id="UP000230790"/>
    </source>
</evidence>
<feature type="transmembrane region" description="Helical" evidence="8">
    <location>
        <begin position="154"/>
        <end position="172"/>
    </location>
</feature>
<proteinExistence type="predicted"/>
<accession>A0A2M8QDN8</accession>
<feature type="transmembrane region" description="Helical" evidence="8">
    <location>
        <begin position="55"/>
        <end position="74"/>
    </location>
</feature>